<dbReference type="AlphaFoldDB" id="W4HQQ8"/>
<dbReference type="Proteomes" id="UP000019063">
    <property type="component" value="Unassembled WGS sequence"/>
</dbReference>
<evidence type="ECO:0000256" key="1">
    <source>
        <dbReference type="SAM" id="MobiDB-lite"/>
    </source>
</evidence>
<dbReference type="eggNOG" id="COG1399">
    <property type="taxonomic scope" value="Bacteria"/>
</dbReference>
<dbReference type="RefSeq" id="WP_043841161.1">
    <property type="nucleotide sequence ID" value="NZ_AQQW01000001.1"/>
</dbReference>
<feature type="region of interest" description="Disordered" evidence="1">
    <location>
        <begin position="138"/>
        <end position="197"/>
    </location>
</feature>
<proteinExistence type="predicted"/>
<gene>
    <name evidence="2" type="ORF">ATO8_00485</name>
</gene>
<sequence>MSPTDTGASAGPFRTADLSQTKATRFALSPDASARTALAEELGVSSIRKLVFDGEIRPAGKNGFTLEGTLGATVVQPCAVTLAPVTTRIDSKVVRRFRPEERLESFEAGSEVEMPEDDTVEPLGASIDPAAVMAEALSLEIPDYPRAEDADEGDGDAETRPAGAEPIRDDDLKPFAGLAGLRDKLAGGGEDSGSGSA</sequence>
<protein>
    <recommendedName>
        <fullName evidence="4">50S ribosomal protein L34</fullName>
    </recommendedName>
</protein>
<evidence type="ECO:0000313" key="3">
    <source>
        <dbReference type="Proteomes" id="UP000019063"/>
    </source>
</evidence>
<dbReference type="Pfam" id="PF02620">
    <property type="entry name" value="YceD"/>
    <property type="match status" value="1"/>
</dbReference>
<dbReference type="InterPro" id="IPR003772">
    <property type="entry name" value="YceD"/>
</dbReference>
<feature type="compositionally biased region" description="Gly residues" evidence="1">
    <location>
        <begin position="186"/>
        <end position="197"/>
    </location>
</feature>
<name>W4HQQ8_9RHOB</name>
<evidence type="ECO:0000313" key="2">
    <source>
        <dbReference type="EMBL" id="ETW14340.1"/>
    </source>
</evidence>
<keyword evidence="3" id="KW-1185">Reference proteome</keyword>
<dbReference type="STRING" id="1379903.ATO8_00485"/>
<dbReference type="PATRIC" id="fig|1317118.6.peg.99"/>
<accession>W4HQQ8</accession>
<dbReference type="EMBL" id="AQQW01000001">
    <property type="protein sequence ID" value="ETW14340.1"/>
    <property type="molecule type" value="Genomic_DNA"/>
</dbReference>
<comment type="caution">
    <text evidence="2">The sequence shown here is derived from an EMBL/GenBank/DDBJ whole genome shotgun (WGS) entry which is preliminary data.</text>
</comment>
<reference evidence="2 3" key="1">
    <citation type="journal article" date="2014" name="Antonie Van Leeuwenhoek">
        <title>Roseivivax atlanticus sp. nov., isolated from surface seawater of the Atlantic Ocean.</title>
        <authorList>
            <person name="Li G."/>
            <person name="Lai Q."/>
            <person name="Liu X."/>
            <person name="Sun F."/>
            <person name="Shao Z."/>
        </authorList>
    </citation>
    <scope>NUCLEOTIDE SEQUENCE [LARGE SCALE GENOMIC DNA]</scope>
    <source>
        <strain evidence="2 3">22II-s10s</strain>
    </source>
</reference>
<evidence type="ECO:0008006" key="4">
    <source>
        <dbReference type="Google" id="ProtNLM"/>
    </source>
</evidence>
<organism evidence="2 3">
    <name type="scientific">Roseivivax marinus</name>
    <dbReference type="NCBI Taxonomy" id="1379903"/>
    <lineage>
        <taxon>Bacteria</taxon>
        <taxon>Pseudomonadati</taxon>
        <taxon>Pseudomonadota</taxon>
        <taxon>Alphaproteobacteria</taxon>
        <taxon>Rhodobacterales</taxon>
        <taxon>Roseobacteraceae</taxon>
        <taxon>Roseivivax</taxon>
    </lineage>
</organism>